<gene>
    <name evidence="4" type="ORF">BAA01_09125</name>
</gene>
<dbReference type="NCBIfam" id="TIGR02532">
    <property type="entry name" value="IV_pilin_GFxxxE"/>
    <property type="match status" value="1"/>
</dbReference>
<evidence type="ECO:0000313" key="4">
    <source>
        <dbReference type="EMBL" id="OUM87220.1"/>
    </source>
</evidence>
<dbReference type="Proteomes" id="UP000196475">
    <property type="component" value="Unassembled WGS sequence"/>
</dbReference>
<evidence type="ECO:0000256" key="3">
    <source>
        <dbReference type="SAM" id="Phobius"/>
    </source>
</evidence>
<evidence type="ECO:0000256" key="1">
    <source>
        <dbReference type="ARBA" id="ARBA00004241"/>
    </source>
</evidence>
<dbReference type="GO" id="GO:0030420">
    <property type="term" value="P:establishment of competence for transformation"/>
    <property type="evidence" value="ECO:0007669"/>
    <property type="project" value="UniProtKB-KW"/>
</dbReference>
<comment type="subcellular location">
    <subcellularLocation>
        <location evidence="1">Cell surface</location>
    </subcellularLocation>
</comment>
<keyword evidence="3" id="KW-0812">Transmembrane</keyword>
<keyword evidence="2" id="KW-0178">Competence</keyword>
<keyword evidence="3" id="KW-1133">Transmembrane helix</keyword>
<dbReference type="GO" id="GO:0009986">
    <property type="term" value="C:cell surface"/>
    <property type="evidence" value="ECO:0007669"/>
    <property type="project" value="UniProtKB-SubCell"/>
</dbReference>
<reference evidence="5" key="1">
    <citation type="submission" date="2016-06" db="EMBL/GenBank/DDBJ databases">
        <authorList>
            <person name="Nascimento L."/>
            <person name="Pereira R.V."/>
            <person name="Martins L.F."/>
            <person name="Quaggio R.B."/>
            <person name="Silva A.M."/>
            <person name="Setubal J.C."/>
        </authorList>
    </citation>
    <scope>NUCLEOTIDE SEQUENCE [LARGE SCALE GENOMIC DNA]</scope>
</reference>
<evidence type="ECO:0000313" key="5">
    <source>
        <dbReference type="Proteomes" id="UP000196475"/>
    </source>
</evidence>
<evidence type="ECO:0000256" key="2">
    <source>
        <dbReference type="ARBA" id="ARBA00023287"/>
    </source>
</evidence>
<evidence type="ECO:0008006" key="6">
    <source>
        <dbReference type="Google" id="ProtNLM"/>
    </source>
</evidence>
<dbReference type="Pfam" id="PF07963">
    <property type="entry name" value="N_methyl"/>
    <property type="match status" value="1"/>
</dbReference>
<dbReference type="InterPro" id="IPR012902">
    <property type="entry name" value="N_methyl_site"/>
</dbReference>
<organism evidence="4 5">
    <name type="scientific">Bacillus thermozeamaize</name>
    <dbReference type="NCBI Taxonomy" id="230954"/>
    <lineage>
        <taxon>Bacteria</taxon>
        <taxon>Bacillati</taxon>
        <taxon>Bacillota</taxon>
        <taxon>Bacilli</taxon>
        <taxon>Bacillales</taxon>
        <taxon>Bacillaceae</taxon>
        <taxon>Bacillus</taxon>
    </lineage>
</organism>
<keyword evidence="3" id="KW-0472">Membrane</keyword>
<proteinExistence type="predicted"/>
<dbReference type="AlphaFoldDB" id="A0A1Y3PIQ5"/>
<dbReference type="EMBL" id="LZRT01000079">
    <property type="protein sequence ID" value="OUM87220.1"/>
    <property type="molecule type" value="Genomic_DNA"/>
</dbReference>
<sequence length="180" mass="19813">MKFSRGFTLVEVLAVTVLVTILLGALYAMVNEGLRNWYHISEQTELRNGANLVMQAIQKDLLKAKRSPDGQEAVSVVDKNELKIVTAWTQPDNSQPAQPTSLVVYTIVEESGKPATIFRYAGPPPSGSALGMQLMVSDLDFSNSSFELQSNGRVLVKLSLKGPRKNDFHTSSSFRYVYGS</sequence>
<comment type="caution">
    <text evidence="4">The sequence shown here is derived from an EMBL/GenBank/DDBJ whole genome shotgun (WGS) entry which is preliminary data.</text>
</comment>
<protein>
    <recommendedName>
        <fullName evidence="6">Prepilin-type N-terminal cleavage/methylation domain-containing protein</fullName>
    </recommendedName>
</protein>
<accession>A0A1Y3PIQ5</accession>
<name>A0A1Y3PIQ5_9BACI</name>
<feature type="transmembrane region" description="Helical" evidence="3">
    <location>
        <begin position="12"/>
        <end position="30"/>
    </location>
</feature>
<dbReference type="PROSITE" id="PS00409">
    <property type="entry name" value="PROKAR_NTER_METHYL"/>
    <property type="match status" value="1"/>
</dbReference>